<feature type="region of interest" description="Disordered" evidence="1">
    <location>
        <begin position="53"/>
        <end position="81"/>
    </location>
</feature>
<dbReference type="HOGENOM" id="CLU_1635765_0_0_1"/>
<sequence length="162" mass="17231">MDASLVYTSAGEDTIRIKVTLINASVKYPIPFDESQHGPPVNIHGAALQPQVIQTKSQAGTSTQQKQPPPAVKCAQPSQGPTAARLKSASNLGCTSHYCRSCFIAFDVPGGCYKHWPKGPDNICQPPAPTNTPQLLCSQPAAMLPEPKQTRVIPPAQCSQSV</sequence>
<proteinExistence type="predicted"/>
<evidence type="ECO:0000313" key="3">
    <source>
        <dbReference type="Proteomes" id="UP000001072"/>
    </source>
</evidence>
<dbReference type="EMBL" id="GL883106">
    <property type="protein sequence ID" value="EGG06991.1"/>
    <property type="molecule type" value="Genomic_DNA"/>
</dbReference>
<organism evidence="3">
    <name type="scientific">Melampsora larici-populina (strain 98AG31 / pathotype 3-4-7)</name>
    <name type="common">Poplar leaf rust fungus</name>
    <dbReference type="NCBI Taxonomy" id="747676"/>
    <lineage>
        <taxon>Eukaryota</taxon>
        <taxon>Fungi</taxon>
        <taxon>Dikarya</taxon>
        <taxon>Basidiomycota</taxon>
        <taxon>Pucciniomycotina</taxon>
        <taxon>Pucciniomycetes</taxon>
        <taxon>Pucciniales</taxon>
        <taxon>Melampsoraceae</taxon>
        <taxon>Melampsora</taxon>
    </lineage>
</organism>
<keyword evidence="3" id="KW-1185">Reference proteome</keyword>
<dbReference type="InParanoid" id="F4RKS1"/>
<gene>
    <name evidence="2" type="ORF">MELLADRAFT_106247</name>
</gene>
<accession>F4RKS1</accession>
<dbReference type="RefSeq" id="XP_007409951.1">
    <property type="nucleotide sequence ID" value="XM_007409889.1"/>
</dbReference>
<dbReference type="AlphaFoldDB" id="F4RKS1"/>
<protein>
    <submittedName>
        <fullName evidence="2">Uncharacterized protein</fullName>
    </submittedName>
</protein>
<evidence type="ECO:0000313" key="2">
    <source>
        <dbReference type="EMBL" id="EGG06991.1"/>
    </source>
</evidence>
<dbReference type="KEGG" id="mlr:MELLADRAFT_106247"/>
<evidence type="ECO:0000256" key="1">
    <source>
        <dbReference type="SAM" id="MobiDB-lite"/>
    </source>
</evidence>
<reference evidence="3" key="1">
    <citation type="journal article" date="2011" name="Proc. Natl. Acad. Sci. U.S.A.">
        <title>Obligate biotrophy features unraveled by the genomic analysis of rust fungi.</title>
        <authorList>
            <person name="Duplessis S."/>
            <person name="Cuomo C.A."/>
            <person name="Lin Y.-C."/>
            <person name="Aerts A."/>
            <person name="Tisserant E."/>
            <person name="Veneault-Fourrey C."/>
            <person name="Joly D.L."/>
            <person name="Hacquard S."/>
            <person name="Amselem J."/>
            <person name="Cantarel B.L."/>
            <person name="Chiu R."/>
            <person name="Coutinho P.M."/>
            <person name="Feau N."/>
            <person name="Field M."/>
            <person name="Frey P."/>
            <person name="Gelhaye E."/>
            <person name="Goldberg J."/>
            <person name="Grabherr M.G."/>
            <person name="Kodira C.D."/>
            <person name="Kohler A."/>
            <person name="Kuees U."/>
            <person name="Lindquist E.A."/>
            <person name="Lucas S.M."/>
            <person name="Mago R."/>
            <person name="Mauceli E."/>
            <person name="Morin E."/>
            <person name="Murat C."/>
            <person name="Pangilinan J.L."/>
            <person name="Park R."/>
            <person name="Pearson M."/>
            <person name="Quesneville H."/>
            <person name="Rouhier N."/>
            <person name="Sakthikumar S."/>
            <person name="Salamov A.A."/>
            <person name="Schmutz J."/>
            <person name="Selles B."/>
            <person name="Shapiro H."/>
            <person name="Tanguay P."/>
            <person name="Tuskan G.A."/>
            <person name="Henrissat B."/>
            <person name="Van de Peer Y."/>
            <person name="Rouze P."/>
            <person name="Ellis J.G."/>
            <person name="Dodds P.N."/>
            <person name="Schein J.E."/>
            <person name="Zhong S."/>
            <person name="Hamelin R.C."/>
            <person name="Grigoriev I.V."/>
            <person name="Szabo L.J."/>
            <person name="Martin F."/>
        </authorList>
    </citation>
    <scope>NUCLEOTIDE SEQUENCE [LARGE SCALE GENOMIC DNA]</scope>
    <source>
        <strain evidence="3">98AG31 / pathotype 3-4-7</strain>
    </source>
</reference>
<dbReference type="VEuPathDB" id="FungiDB:MELLADRAFT_106247"/>
<dbReference type="GeneID" id="18922842"/>
<name>F4RKS1_MELLP</name>
<dbReference type="Proteomes" id="UP000001072">
    <property type="component" value="Unassembled WGS sequence"/>
</dbReference>
<feature type="compositionally biased region" description="Polar residues" evidence="1">
    <location>
        <begin position="53"/>
        <end position="66"/>
    </location>
</feature>